<dbReference type="Proteomes" id="UP000299102">
    <property type="component" value="Unassembled WGS sequence"/>
</dbReference>
<keyword evidence="5" id="KW-0479">Metal-binding</keyword>
<organism evidence="8 9">
    <name type="scientific">Eumeta variegata</name>
    <name type="common">Bagworm moth</name>
    <name type="synonym">Eumeta japonica</name>
    <dbReference type="NCBI Taxonomy" id="151549"/>
    <lineage>
        <taxon>Eukaryota</taxon>
        <taxon>Metazoa</taxon>
        <taxon>Ecdysozoa</taxon>
        <taxon>Arthropoda</taxon>
        <taxon>Hexapoda</taxon>
        <taxon>Insecta</taxon>
        <taxon>Pterygota</taxon>
        <taxon>Neoptera</taxon>
        <taxon>Endopterygota</taxon>
        <taxon>Lepidoptera</taxon>
        <taxon>Glossata</taxon>
        <taxon>Ditrysia</taxon>
        <taxon>Tineoidea</taxon>
        <taxon>Psychidae</taxon>
        <taxon>Oiketicinae</taxon>
        <taxon>Eumeta</taxon>
    </lineage>
</organism>
<dbReference type="STRING" id="151549.A0A4C1XMH8"/>
<evidence type="ECO:0000313" key="9">
    <source>
        <dbReference type="Proteomes" id="UP000299102"/>
    </source>
</evidence>
<evidence type="ECO:0000313" key="8">
    <source>
        <dbReference type="EMBL" id="GBP64330.1"/>
    </source>
</evidence>
<dbReference type="AlphaFoldDB" id="A0A4C1XMH8"/>
<dbReference type="EMBL" id="BGZK01000894">
    <property type="protein sequence ID" value="GBP64330.1"/>
    <property type="molecule type" value="Genomic_DNA"/>
</dbReference>
<dbReference type="PROSITE" id="PS50157">
    <property type="entry name" value="ZINC_FINGER_C2H2_2"/>
    <property type="match status" value="1"/>
</dbReference>
<evidence type="ECO:0000256" key="6">
    <source>
        <dbReference type="SAM" id="MobiDB-lite"/>
    </source>
</evidence>
<keyword evidence="2" id="KW-0805">Transcription regulation</keyword>
<reference evidence="8 9" key="1">
    <citation type="journal article" date="2019" name="Commun. Biol.">
        <title>The bagworm genome reveals a unique fibroin gene that provides high tensile strength.</title>
        <authorList>
            <person name="Kono N."/>
            <person name="Nakamura H."/>
            <person name="Ohtoshi R."/>
            <person name="Tomita M."/>
            <person name="Numata K."/>
            <person name="Arakawa K."/>
        </authorList>
    </citation>
    <scope>NUCLEOTIDE SEQUENCE [LARGE SCALE GENOMIC DNA]</scope>
</reference>
<dbReference type="Gene3D" id="3.30.160.60">
    <property type="entry name" value="Classic Zinc Finger"/>
    <property type="match status" value="1"/>
</dbReference>
<dbReference type="PANTHER" id="PTHR19304">
    <property type="entry name" value="CYCLIC-AMP RESPONSE ELEMENT BINDING PROTEIN"/>
    <property type="match status" value="1"/>
</dbReference>
<proteinExistence type="predicted"/>
<name>A0A4C1XMH8_EUMVA</name>
<sequence>MVEPVKPFACCVEDCGMTFTNEDHLHVHTKKHDMMLQLGLEQKAAFVADQTPTPTRFIRNCEEVGLFQDLQNVNPFDEGFKRAMETKAGILSLDNGIPTTVSDDVLHTPQMVFPNLSDGTDTTLYSSNNNQRNIIISRSSSDESGVIREYETTTISKLTNEVTTTHTSRVIGEKIITTDDVAIVRHEELAQNVQHKEANETSVSYKNNVIKIHSNIEIIQNQNKQGTDCRKNIPVLISCSEPSKATSVITEDVLLADSTKLTAPNTIPKGPIMSQKSIDYVVDSFTSDINCKNNTTEKDVELIGMLKKNFQNVIQKKSTPIAEQKNLNCTNNENTNDISKPDDLKSNKRQPKRKINENRPINDDYITNYNDFEAIIKLPGGKSVRLKAVEHSDNKNSSENDTKQTIKKNLMNKVNRNTTENLPILQNVVTTVPTATLLPVTLVKQVNAPIIVSQQPKVPIPAIHLPAKTRTRVRVRSDESIKNNINGDTDNSILQDNIIDSNAKNVTMEERRNAASKRYRERLKVRWELVQRENKRLSDLNNSLIRENTKLKEMLLNHIKTCPNWDDLRMSNVYQKCTSNISSSNNQKKVSRAGMVLPEIETTENIAIIKIVD</sequence>
<evidence type="ECO:0000256" key="1">
    <source>
        <dbReference type="ARBA" id="ARBA00004123"/>
    </source>
</evidence>
<comment type="subcellular location">
    <subcellularLocation>
        <location evidence="1">Nucleus</location>
    </subcellularLocation>
</comment>
<dbReference type="GO" id="GO:0005634">
    <property type="term" value="C:nucleus"/>
    <property type="evidence" value="ECO:0007669"/>
    <property type="project" value="UniProtKB-SubCell"/>
</dbReference>
<comment type="caution">
    <text evidence="8">The sequence shown here is derived from an EMBL/GenBank/DDBJ whole genome shotgun (WGS) entry which is preliminary data.</text>
</comment>
<feature type="region of interest" description="Disordered" evidence="6">
    <location>
        <begin position="324"/>
        <end position="362"/>
    </location>
</feature>
<protein>
    <submittedName>
        <fullName evidence="8">Cyclic AMP-dependent transcription factor ATF-2</fullName>
    </submittedName>
</protein>
<keyword evidence="5" id="KW-0863">Zinc-finger</keyword>
<dbReference type="SUPFAM" id="SSF57667">
    <property type="entry name" value="beta-beta-alpha zinc fingers"/>
    <property type="match status" value="1"/>
</dbReference>
<evidence type="ECO:0000256" key="2">
    <source>
        <dbReference type="ARBA" id="ARBA00023015"/>
    </source>
</evidence>
<feature type="compositionally biased region" description="Low complexity" evidence="6">
    <location>
        <begin position="326"/>
        <end position="336"/>
    </location>
</feature>
<accession>A0A4C1XMH8</accession>
<keyword evidence="4" id="KW-0539">Nucleus</keyword>
<evidence type="ECO:0000256" key="3">
    <source>
        <dbReference type="ARBA" id="ARBA00023163"/>
    </source>
</evidence>
<dbReference type="PROSITE" id="PS00028">
    <property type="entry name" value="ZINC_FINGER_C2H2_1"/>
    <property type="match status" value="1"/>
</dbReference>
<keyword evidence="3" id="KW-0804">Transcription</keyword>
<gene>
    <name evidence="8" type="primary">Atf2</name>
    <name evidence="8" type="ORF">EVAR_88283_1</name>
</gene>
<dbReference type="InterPro" id="IPR036236">
    <property type="entry name" value="Znf_C2H2_sf"/>
</dbReference>
<dbReference type="CDD" id="cd14686">
    <property type="entry name" value="bZIP"/>
    <property type="match status" value="1"/>
</dbReference>
<evidence type="ECO:0000256" key="5">
    <source>
        <dbReference type="PROSITE-ProRule" id="PRU00042"/>
    </source>
</evidence>
<keyword evidence="9" id="KW-1185">Reference proteome</keyword>
<evidence type="ECO:0000256" key="4">
    <source>
        <dbReference type="ARBA" id="ARBA00023242"/>
    </source>
</evidence>
<dbReference type="InterPro" id="IPR013087">
    <property type="entry name" value="Znf_C2H2_type"/>
</dbReference>
<keyword evidence="5" id="KW-0862">Zinc</keyword>
<dbReference type="GO" id="GO:0008270">
    <property type="term" value="F:zinc ion binding"/>
    <property type="evidence" value="ECO:0007669"/>
    <property type="project" value="UniProtKB-KW"/>
</dbReference>
<dbReference type="OrthoDB" id="295274at2759"/>
<feature type="domain" description="C2H2-type" evidence="7">
    <location>
        <begin position="8"/>
        <end position="32"/>
    </location>
</feature>
<dbReference type="InterPro" id="IPR051027">
    <property type="entry name" value="bZIP_transcription_factors"/>
</dbReference>
<evidence type="ECO:0000259" key="7">
    <source>
        <dbReference type="PROSITE" id="PS50157"/>
    </source>
</evidence>